<feature type="compositionally biased region" description="Basic and acidic residues" evidence="1">
    <location>
        <begin position="71"/>
        <end position="97"/>
    </location>
</feature>
<dbReference type="WBParaSite" id="mrna-Wban_02011">
    <property type="protein sequence ID" value="mrna-Wban_02011"/>
    <property type="gene ID" value="Wban_02011"/>
</dbReference>
<reference evidence="2" key="2">
    <citation type="journal article" date="2016" name="Mol. Ecol.">
        <title>Population genomics of the filarial nematode parasite Wuchereria bancrofti from mosquitoes.</title>
        <authorList>
            <person name="Small S.T."/>
            <person name="Reimer L.J."/>
            <person name="Tisch D.J."/>
            <person name="King C.L."/>
            <person name="Christensen B.M."/>
            <person name="Siba P.M."/>
            <person name="Kazura J.W."/>
            <person name="Serre D."/>
            <person name="Zimmerman P.A."/>
        </authorList>
    </citation>
    <scope>NUCLEOTIDE SEQUENCE</scope>
    <source>
        <strain evidence="2">pt0022</strain>
    </source>
</reference>
<reference evidence="2" key="1">
    <citation type="submission" date="2015-03" db="EMBL/GenBank/DDBJ databases">
        <title>Wuchereria bancrofti Genome Sequencing Papua New Guinea Strain.</title>
        <authorList>
            <person name="Small S.T."/>
            <person name="Serre D."/>
            <person name="Zimmerman P.A."/>
        </authorList>
    </citation>
    <scope>NUCLEOTIDE SEQUENCE [LARGE SCALE GENOMIC DNA]</scope>
    <source>
        <strain evidence="2">pt0022</strain>
    </source>
</reference>
<protein>
    <submittedName>
        <fullName evidence="3">Uncharacterized protein</fullName>
    </submittedName>
</protein>
<feature type="compositionally biased region" description="Basic and acidic residues" evidence="1">
    <location>
        <begin position="1"/>
        <end position="16"/>
    </location>
</feature>
<feature type="compositionally biased region" description="Basic and acidic residues" evidence="1">
    <location>
        <begin position="43"/>
        <end position="55"/>
    </location>
</feature>
<feature type="region of interest" description="Disordered" evidence="1">
    <location>
        <begin position="1"/>
        <end position="26"/>
    </location>
</feature>
<dbReference type="AlphaFoldDB" id="A0AAF5PKI4"/>
<name>A0AAF5PKI4_WUCBA</name>
<dbReference type="Proteomes" id="UP000093561">
    <property type="component" value="Unassembled WGS sequence"/>
</dbReference>
<reference evidence="3" key="3">
    <citation type="submission" date="2024-02" db="UniProtKB">
        <authorList>
            <consortium name="WormBaseParasite"/>
        </authorList>
    </citation>
    <scope>IDENTIFICATION</scope>
    <source>
        <strain evidence="3">pt0022</strain>
    </source>
</reference>
<organism evidence="2 3">
    <name type="scientific">Wuchereria bancrofti</name>
    <dbReference type="NCBI Taxonomy" id="6293"/>
    <lineage>
        <taxon>Eukaryota</taxon>
        <taxon>Metazoa</taxon>
        <taxon>Ecdysozoa</taxon>
        <taxon>Nematoda</taxon>
        <taxon>Chromadorea</taxon>
        <taxon>Rhabditida</taxon>
        <taxon>Spirurina</taxon>
        <taxon>Spiruromorpha</taxon>
        <taxon>Filarioidea</taxon>
        <taxon>Onchocercidae</taxon>
        <taxon>Wuchereria</taxon>
    </lineage>
</organism>
<feature type="region of interest" description="Disordered" evidence="1">
    <location>
        <begin position="43"/>
        <end position="116"/>
    </location>
</feature>
<evidence type="ECO:0000313" key="3">
    <source>
        <dbReference type="WBParaSite" id="mrna-Wban_02011"/>
    </source>
</evidence>
<sequence length="143" mass="15846">MCKDERSGRIFQEKKGNFVSDGRGGKEEEVGIWSGIVMRQADHEMAQSGSKDRRGGIKVGGGQKGVQNEVRNIDLGKGWSDENDKVEKSGNREEKTHGKCAGKAIPKSGDDCHPEDWTDMTDASTFIEVMLTDLHVTSFPRKY</sequence>
<evidence type="ECO:0000256" key="1">
    <source>
        <dbReference type="SAM" id="MobiDB-lite"/>
    </source>
</evidence>
<proteinExistence type="predicted"/>
<evidence type="ECO:0000313" key="2">
    <source>
        <dbReference type="Proteomes" id="UP000093561"/>
    </source>
</evidence>
<accession>A0AAF5PKI4</accession>